<dbReference type="Gene3D" id="3.40.50.11500">
    <property type="match status" value="1"/>
</dbReference>
<dbReference type="SMART" id="SM00799">
    <property type="entry name" value="DENN"/>
    <property type="match status" value="1"/>
</dbReference>
<protein>
    <submittedName>
        <fullName evidence="4">UDENN domain-containing protein</fullName>
    </submittedName>
</protein>
<dbReference type="PANTHER" id="PTHR15288">
    <property type="entry name" value="DENN DOMAIN-CONTAINING PROTEIN 2"/>
    <property type="match status" value="1"/>
</dbReference>
<name>A0A0N4Y3N6_NIPBR</name>
<accession>A0A0N4Y3N6</accession>
<dbReference type="EMBL" id="UYSL01020317">
    <property type="protein sequence ID" value="VDL74026.1"/>
    <property type="molecule type" value="Genomic_DNA"/>
</dbReference>
<proteinExistence type="predicted"/>
<evidence type="ECO:0000313" key="4">
    <source>
        <dbReference type="WBParaSite" id="NBR_0001043601-mRNA-1"/>
    </source>
</evidence>
<dbReference type="InterPro" id="IPR037516">
    <property type="entry name" value="Tripartite_DENN"/>
</dbReference>
<gene>
    <name evidence="2" type="ORF">NBR_LOCUS10437</name>
</gene>
<dbReference type="WBParaSite" id="NBR_0001043601-mRNA-1">
    <property type="protein sequence ID" value="NBR_0001043601-mRNA-1"/>
    <property type="gene ID" value="NBR_0001043601"/>
</dbReference>
<dbReference type="InterPro" id="IPR001194">
    <property type="entry name" value="cDENN_dom"/>
</dbReference>
<organism evidence="4">
    <name type="scientific">Nippostrongylus brasiliensis</name>
    <name type="common">Rat hookworm</name>
    <dbReference type="NCBI Taxonomy" id="27835"/>
    <lineage>
        <taxon>Eukaryota</taxon>
        <taxon>Metazoa</taxon>
        <taxon>Ecdysozoa</taxon>
        <taxon>Nematoda</taxon>
        <taxon>Chromadorea</taxon>
        <taxon>Rhabditida</taxon>
        <taxon>Rhabditina</taxon>
        <taxon>Rhabditomorpha</taxon>
        <taxon>Strongyloidea</taxon>
        <taxon>Heligmosomidae</taxon>
        <taxon>Nippostrongylus</taxon>
    </lineage>
</organism>
<dbReference type="PROSITE" id="PS50211">
    <property type="entry name" value="DENN"/>
    <property type="match status" value="1"/>
</dbReference>
<reference evidence="2 3" key="2">
    <citation type="submission" date="2018-11" db="EMBL/GenBank/DDBJ databases">
        <authorList>
            <consortium name="Pathogen Informatics"/>
        </authorList>
    </citation>
    <scope>NUCLEOTIDE SEQUENCE [LARGE SCALE GENOMIC DNA]</scope>
</reference>
<dbReference type="OMA" id="NMYKLKS"/>
<dbReference type="InterPro" id="IPR051942">
    <property type="entry name" value="DENN_domain_containing_2"/>
</dbReference>
<sequence>MKVRTSTSREQSVNYEWDEKDCSTKHNIKSWERRLHILNEKRRCLLPIRNPSPQLFDAVLIVSLSLPVSFADGVELFLARISRKGCRTACRNVILYGVAIWGPYVSQMADGVKCSANECYRNIKPVVTYRFPEETVKDSISPEFFFPDFTHDQSKMFLKEEFVIVLTNDKGARSNAYCAKFLSLLDDGDSSDSINPSVLVVISSNRNDVFYLNLVSVIKKHAEKSQEHLTCFLSSIAKNDYPQKRGASLVVVERYPACIPNRTEIVNNGTALGRSSSSKIIERISPEITACVIAALLAERRILLVDHSVCTASEMVHVMEALIQPLIWPYVFIPVIPDTLSDLTQNPTPYLMGILRKNIVHIRDLIVSEQCTLNDIDPVMLLWYASIFGHYTLTARQCEWGSSSFNKRLVEMQPDKMIRPYLSYLCETVMFQEWIMNRLSKQGVSTDPLPGTVEYQSGRIDKLYSAGVNCFTAKPSTKVLKRVANILKSTEKGQ</sequence>
<dbReference type="InterPro" id="IPR043153">
    <property type="entry name" value="DENN_C"/>
</dbReference>
<dbReference type="Gene3D" id="3.30.450.200">
    <property type="match status" value="1"/>
</dbReference>
<reference evidence="4" key="1">
    <citation type="submission" date="2017-02" db="UniProtKB">
        <authorList>
            <consortium name="WormBaseParasite"/>
        </authorList>
    </citation>
    <scope>IDENTIFICATION</scope>
</reference>
<dbReference type="Pfam" id="PF02141">
    <property type="entry name" value="DENN"/>
    <property type="match status" value="1"/>
</dbReference>
<dbReference type="Proteomes" id="UP000271162">
    <property type="component" value="Unassembled WGS sequence"/>
</dbReference>
<dbReference type="PANTHER" id="PTHR15288:SF0">
    <property type="entry name" value="UDENN DOMAIN-CONTAINING PROTEIN"/>
    <property type="match status" value="1"/>
</dbReference>
<evidence type="ECO:0000313" key="2">
    <source>
        <dbReference type="EMBL" id="VDL74026.1"/>
    </source>
</evidence>
<keyword evidence="3" id="KW-1185">Reference proteome</keyword>
<evidence type="ECO:0000259" key="1">
    <source>
        <dbReference type="PROSITE" id="PS50211"/>
    </source>
</evidence>
<evidence type="ECO:0000313" key="3">
    <source>
        <dbReference type="Proteomes" id="UP000271162"/>
    </source>
</evidence>
<feature type="domain" description="UDENN" evidence="1">
    <location>
        <begin position="107"/>
        <end position="494"/>
    </location>
</feature>
<dbReference type="AlphaFoldDB" id="A0A0N4Y3N6"/>
<dbReference type="STRING" id="27835.A0A0N4Y3N6"/>